<feature type="compositionally biased region" description="Pro residues" evidence="2">
    <location>
        <begin position="2825"/>
        <end position="2835"/>
    </location>
</feature>
<feature type="domain" description="Teneurin-like YD-shell" evidence="4">
    <location>
        <begin position="2395"/>
        <end position="2654"/>
    </location>
</feature>
<name>A0ABV7QAD7_9PSEU</name>
<feature type="region of interest" description="Disordered" evidence="2">
    <location>
        <begin position="57"/>
        <end position="78"/>
    </location>
</feature>
<dbReference type="Pfam" id="PF20148">
    <property type="entry name" value="DUF6531"/>
    <property type="match status" value="1"/>
</dbReference>
<dbReference type="Proteomes" id="UP001595764">
    <property type="component" value="Unassembled WGS sequence"/>
</dbReference>
<dbReference type="PANTHER" id="PTHR32305">
    <property type="match status" value="1"/>
</dbReference>
<dbReference type="NCBIfam" id="TIGR03696">
    <property type="entry name" value="Rhs_assc_core"/>
    <property type="match status" value="1"/>
</dbReference>
<dbReference type="NCBIfam" id="NF033679">
    <property type="entry name" value="DNRLRE_dom"/>
    <property type="match status" value="1"/>
</dbReference>
<feature type="compositionally biased region" description="Low complexity" evidence="2">
    <location>
        <begin position="57"/>
        <end position="73"/>
    </location>
</feature>
<protein>
    <submittedName>
        <fullName evidence="5">DNRLRE domain-containing protein</fullName>
    </submittedName>
</protein>
<dbReference type="InterPro" id="IPR056823">
    <property type="entry name" value="TEN-like_YD-shell"/>
</dbReference>
<dbReference type="EMBL" id="JBHRWI010000003">
    <property type="protein sequence ID" value="MFC3508869.1"/>
    <property type="molecule type" value="Genomic_DNA"/>
</dbReference>
<dbReference type="RefSeq" id="WP_377896481.1">
    <property type="nucleotide sequence ID" value="NZ_JBHRWI010000003.1"/>
</dbReference>
<feature type="region of interest" description="Disordered" evidence="2">
    <location>
        <begin position="1292"/>
        <end position="1345"/>
    </location>
</feature>
<keyword evidence="6" id="KW-1185">Reference proteome</keyword>
<gene>
    <name evidence="5" type="ORF">ACFORO_01720</name>
</gene>
<feature type="compositionally biased region" description="Low complexity" evidence="2">
    <location>
        <begin position="1316"/>
        <end position="1328"/>
    </location>
</feature>
<dbReference type="PANTHER" id="PTHR32305:SF15">
    <property type="entry name" value="PROTEIN RHSA-RELATED"/>
    <property type="match status" value="1"/>
</dbReference>
<dbReference type="SUPFAM" id="SSF49899">
    <property type="entry name" value="Concanavalin A-like lectins/glucanases"/>
    <property type="match status" value="1"/>
</dbReference>
<feature type="compositionally biased region" description="Low complexity" evidence="2">
    <location>
        <begin position="2550"/>
        <end position="2563"/>
    </location>
</feature>
<evidence type="ECO:0000313" key="5">
    <source>
        <dbReference type="EMBL" id="MFC3508869.1"/>
    </source>
</evidence>
<evidence type="ECO:0000256" key="1">
    <source>
        <dbReference type="ARBA" id="ARBA00022737"/>
    </source>
</evidence>
<feature type="region of interest" description="Disordered" evidence="2">
    <location>
        <begin position="2534"/>
        <end position="2582"/>
    </location>
</feature>
<feature type="compositionally biased region" description="Gly residues" evidence="2">
    <location>
        <begin position="1332"/>
        <end position="1345"/>
    </location>
</feature>
<dbReference type="InterPro" id="IPR050708">
    <property type="entry name" value="T6SS_VgrG/RHS"/>
</dbReference>
<evidence type="ECO:0000259" key="4">
    <source>
        <dbReference type="Pfam" id="PF25023"/>
    </source>
</evidence>
<comment type="caution">
    <text evidence="5">The sequence shown here is derived from an EMBL/GenBank/DDBJ whole genome shotgun (WGS) entry which is preliminary data.</text>
</comment>
<dbReference type="Gene3D" id="2.60.120.200">
    <property type="match status" value="1"/>
</dbReference>
<feature type="compositionally biased region" description="Polar residues" evidence="2">
    <location>
        <begin position="2772"/>
        <end position="2796"/>
    </location>
</feature>
<feature type="domain" description="DUF6531" evidence="3">
    <location>
        <begin position="771"/>
        <end position="844"/>
    </location>
</feature>
<feature type="region of interest" description="Disordered" evidence="2">
    <location>
        <begin position="2679"/>
        <end position="2701"/>
    </location>
</feature>
<proteinExistence type="predicted"/>
<dbReference type="InterPro" id="IPR006530">
    <property type="entry name" value="YD"/>
</dbReference>
<evidence type="ECO:0000313" key="6">
    <source>
        <dbReference type="Proteomes" id="UP001595764"/>
    </source>
</evidence>
<feature type="region of interest" description="Disordered" evidence="2">
    <location>
        <begin position="2954"/>
        <end position="2979"/>
    </location>
</feature>
<dbReference type="InterPro" id="IPR045351">
    <property type="entry name" value="DUF6531"/>
</dbReference>
<dbReference type="InterPro" id="IPR013320">
    <property type="entry name" value="ConA-like_dom_sf"/>
</dbReference>
<dbReference type="Pfam" id="PF05593">
    <property type="entry name" value="RHS_repeat"/>
    <property type="match status" value="7"/>
</dbReference>
<dbReference type="Gene3D" id="2.180.10.10">
    <property type="entry name" value="RHS repeat-associated core"/>
    <property type="match status" value="6"/>
</dbReference>
<keyword evidence="1" id="KW-0677">Repeat</keyword>
<accession>A0ABV7QAD7</accession>
<dbReference type="NCBIfam" id="TIGR01643">
    <property type="entry name" value="YD_repeat_2x"/>
    <property type="match status" value="9"/>
</dbReference>
<evidence type="ECO:0000256" key="2">
    <source>
        <dbReference type="SAM" id="MobiDB-lite"/>
    </source>
</evidence>
<sequence>MFSPRRKTGHAHRAGLLVLVVALMAGVVGPSIPAGPDVGAQLLQEAAALAPKQLTGTAGEQAGEQAGEARGQANTAAPKSLQARYPAVAAGEVKVGANAVQVERPPAHVTGFDEKTSRELPDRRTATDRTYANTDGTLTTEFGQEPINFRAPDGSYQPVDTTIVPAGADWSNAADTERLTFAAKAAESDLVRIAVDGEHEFGYGLGGAVPSAGAVSGSRIVYPGVRPGADLRLDVVPGGVKETLVLNTPQAAATWDFPLRLKGLRPSLVDGRISLADAAGRERARIPAGFMTDSRRDPATGDPARSEGVTYELVENAGAFTLRVKLDASWLNDPARVYPVEVDPSVETAASDGGAVFQNGSRLDGGTELKIGTTGPIKAASYLSFGGVENRLRNHKILGAQLTLKSTWSWSCQPRPVTVHGVTAPWNTASGFPGPGFGPALAQESFAHGYIGLQQHASSCPSATELIPLGTGGRDLVQRWVTGAQPNYGLAVRASETDPYGWKKFTGNRTANPPRLFVTHTAYDAEYRVDRGVPQPPVTRTQAGKVKITVTNRGADTWTAAGFALGYRVFTAAGAPVGAVEAASLPNDVPRGASVTLDATVKATEPGNYLFDFSMLRRGGAWFTDEQIPPTRLSMTVFDVPPIVKAQYPPNGFSAATLTPQLWADAVDVDAPVSSTLKYRFEVCENYVAKPDGTLTGVSCVDSGYVAKRTWTVPAGALRWSKDYQWRVFAYDGHAESEKLTPSHLLTAVPQPEITSHLANAPYSGAQRDFDPQTGNYFSSAVDAALQVTGPELTVARTYNSLDPRTDLTFGAGWSTRYDMKVVPDDDGSGNVVVTYPDGQQVRFGRNSDGTFAPPPGRQANFRIEVEAAGGGWVLTDKAATLYRFRPDGRLIEIYDQAGHHVELDYGTPEHLRRAISRTSDRVLYFTWTGNHVTSVSTDPIDGKQLTWTYTYDGDRLTKVCDPDGGCTGYDHTAGSHYRSSVVDARPSSYWRFAETAGTAAASENGLKLGKDSGTYQDVVLGQPGPLAGTGTAATFNGTSSAVTLPDGLVRKNRDLAVEMWFRTTAGGPLFGYQRAPINGTPTGAVPALYVGTDGKLRGQFWNGSAAPITSAAAVNDNAWHHVVLSGALATQTLYLDGRAVGTAQGEIAHDDVVYNQIGAAYTVPPSAWPAWGTDARRFFSGQIAEAAYYEYAVGPTTAAAHFQARSAASSLAKITLPSGRVAAQLSYDTAADRLTEVVDRNGGHWGVGRPVVTGTENNLVRTTQVTDPGNRLHFYDYDPARGRVLRYIAPLGQGIRPEDRRDGDGNPLPPDKPSCDPSAPQDPSDPSYCGGPVGGDGTWVGGPVNGQGVRTYDYDDKGFQTTIGDELGNTVVLTNDERGNVLARKTCRVAPGDCQTSYSSYYVNTADVTDPRNDKLLSVRDARSANADDPAYATTYTYTDVGVRGLLATETAPDGAVTRHKYSDGTEAAVGGGNVPAGLRLQTTDPRNGVTSYSYYRNGDLAKVTDPAGLSTTYAYDVFGRKKTETRSSASDPAGATTTYVYDSRSRQTAATGPGVANAITGVTHTAQTLIGYDADGNVVRTEDKDLTGGDAARITTTGYDDFGRANRVVDPEGGVTSSGYDPFGNRVWTVDAGGNKYEFGYTARNALAEVRLRAWSGQATDPASGGGDTDGAGDTTSAPTLVLASYAYDLAGRRVRETDSMGRTTRYQYFGDGKVWKVVAHDLRDPFNPAAPKRDVTLQEYTYDAAGQKTRLTEPGGRVTTFEYDASGRGTAQTVDPAGLANRTEWTYGPGGDVVKTVHTGQSSNSTRLDLGNRETVEYAYDPAGRQTGRSVVKSATEKLTTTYRYDERGQVTAITSPRGTVRDADPAAFTTNLTYDKLGRLVRTAQPLVAAETGGAAPAQMRPETVAGYDTFGNQTDTKDPNGNVRTVGYDRAGRIVKAASPDYRKPGDTAAAKVATTRQYDALGNLLSVTDPAGAITRYRYDQLRRPVERIDPAPAAGDQPGGVWQYGYTTEGDVLSITGPTGSRTEATYDDFGRQVTATRLERYPAPAAYTTKLRYDDAGNLVSSTAPTGETTKNEYDVLGQRTAATDPAGVVSRFGYDFAGRQVRLSDGHGRTGYASYDPAGRATGFYSLDPAEHVLRKSESGYDADGNKISATDALGRVTRFGYDARGSLVRQQEPVSDTASITTSFGYDPAGNRTRSTDGRGNSTIETYNSLGLPESVVEPATAAHPAAEDRTWTTSYDTAGRPVTVRAPGGVVRQRTFDALGRLTLETGTGAAQPTSDRVQRFDPAGRLLAVSAPGGEKTFAYDDRGDLLTSAGPSSGTATYSYDGSGRLTQRADGAGTAIFGYAKGRLSTQQDGLTGVRQTLGYDDAGNLGSVDYGGGRVRSYGYDDLGRQTSDELKGGDGATLAALAYSYDLDDRLTGKKTTGLAGAGDNAYGYDQAGRLTSWTSGSTATEYSWDASGNRVRAGDRTSTFDERNRQLTDGSDALTWSARGTLDTRTGPAATTESGFDAFDRMVKQGAATYSYDGLDRTSSRNDQPLTYDGTSLDLTSDGTSSFSRGPQGELQAQGSGGSNQLALTDQHADVIGSLSPAGGLAGSSSFDPFGARTAQTGATSSLGFQSDYTDPATGSVDMGARWYSPGSGTFSARDGVPLPSNPSAAANRFAYGNASPVNGIDRDGHSTGTLAPPGTGGKVGEKTFESIFGRLGGRLFGPLGNLYNFFWNVDPAGYGCEISDSAGRPCPGLSPIKWRAYCHGHPSACLPAVDTSSWGKSDRSWNPSWRPGRTQTVSPPGPGGRGGPQHLPRRGGWPQGGGGGCWCPPPPPPPPPGIQARIDQNEKARNVADPIPDKAKNLYYGGGVVSSDPNLPANAVAGLLGGLQDLASIYQGFLQQILDPKNPVVRDADLPILSPLLPAQVSAWDNCGGGVLRDDFNGGAARTGVFCEAGEVPGNGRDGASERPTTRDANGFRLPNANFPPRQDVLDEMRRQPIDVAEFDCSEIAENLLAAACQTGKIVSFKGKGEGLIVPEGLGTEEYSYHQVYTDGRYAYDPRLSMNAIPWGDYMRRMRSLNDGLRWGRPGFAGPFS</sequence>
<feature type="region of interest" description="Disordered" evidence="2">
    <location>
        <begin position="2180"/>
        <end position="2211"/>
    </location>
</feature>
<feature type="compositionally biased region" description="Polar residues" evidence="2">
    <location>
        <begin position="2180"/>
        <end position="2194"/>
    </location>
</feature>
<evidence type="ECO:0000259" key="3">
    <source>
        <dbReference type="Pfam" id="PF20148"/>
    </source>
</evidence>
<dbReference type="InterPro" id="IPR022385">
    <property type="entry name" value="Rhs_assc_core"/>
</dbReference>
<dbReference type="Pfam" id="PF13385">
    <property type="entry name" value="Laminin_G_3"/>
    <property type="match status" value="1"/>
</dbReference>
<dbReference type="InterPro" id="IPR031325">
    <property type="entry name" value="RHS_repeat"/>
</dbReference>
<feature type="region of interest" description="Disordered" evidence="2">
    <location>
        <begin position="2772"/>
        <end position="2839"/>
    </location>
</feature>
<feature type="compositionally biased region" description="Polar residues" evidence="2">
    <location>
        <begin position="2572"/>
        <end position="2582"/>
    </location>
</feature>
<dbReference type="Pfam" id="PF25023">
    <property type="entry name" value="TEN_YD-shell"/>
    <property type="match status" value="1"/>
</dbReference>
<organism evidence="5 6">
    <name type="scientific">Amycolatopsis halotolerans</name>
    <dbReference type="NCBI Taxonomy" id="330083"/>
    <lineage>
        <taxon>Bacteria</taxon>
        <taxon>Bacillati</taxon>
        <taxon>Actinomycetota</taxon>
        <taxon>Actinomycetes</taxon>
        <taxon>Pseudonocardiales</taxon>
        <taxon>Pseudonocardiaceae</taxon>
        <taxon>Amycolatopsis</taxon>
    </lineage>
</organism>
<reference evidence="6" key="1">
    <citation type="journal article" date="2019" name="Int. J. Syst. Evol. Microbiol.">
        <title>The Global Catalogue of Microorganisms (GCM) 10K type strain sequencing project: providing services to taxonomists for standard genome sequencing and annotation.</title>
        <authorList>
            <consortium name="The Broad Institute Genomics Platform"/>
            <consortium name="The Broad Institute Genome Sequencing Center for Infectious Disease"/>
            <person name="Wu L."/>
            <person name="Ma J."/>
        </authorList>
    </citation>
    <scope>NUCLEOTIDE SEQUENCE [LARGE SCALE GENOMIC DNA]</scope>
    <source>
        <strain evidence="6">CGMCC 4.7682</strain>
    </source>
</reference>